<feature type="compositionally biased region" description="Polar residues" evidence="7">
    <location>
        <begin position="14"/>
        <end position="32"/>
    </location>
</feature>
<dbReference type="InterPro" id="IPR046357">
    <property type="entry name" value="PPIase_dom_sf"/>
</dbReference>
<feature type="domain" description="Trigger factor C-terminal" evidence="9">
    <location>
        <begin position="362"/>
        <end position="520"/>
    </location>
</feature>
<dbReference type="OMA" id="KGIKTQF"/>
<dbReference type="eggNOG" id="ENOG502QUET">
    <property type="taxonomic scope" value="Eukaryota"/>
</dbReference>
<feature type="compositionally biased region" description="Low complexity" evidence="7">
    <location>
        <begin position="1"/>
        <end position="13"/>
    </location>
</feature>
<evidence type="ECO:0000259" key="9">
    <source>
        <dbReference type="Pfam" id="PF05698"/>
    </source>
</evidence>
<dbReference type="SUPFAM" id="SSF109998">
    <property type="entry name" value="Triger factor/SurA peptide-binding domain-like"/>
    <property type="match status" value="1"/>
</dbReference>
<dbReference type="OrthoDB" id="3366at2759"/>
<dbReference type="GO" id="GO:0043335">
    <property type="term" value="P:protein unfolding"/>
    <property type="evidence" value="ECO:0007669"/>
    <property type="project" value="TreeGrafter"/>
</dbReference>
<dbReference type="GO" id="GO:0044183">
    <property type="term" value="F:protein folding chaperone"/>
    <property type="evidence" value="ECO:0007669"/>
    <property type="project" value="TreeGrafter"/>
</dbReference>
<evidence type="ECO:0000256" key="3">
    <source>
        <dbReference type="ARBA" id="ARBA00013194"/>
    </source>
</evidence>
<dbReference type="RefSeq" id="XP_001416480.1">
    <property type="nucleotide sequence ID" value="XM_001416443.1"/>
</dbReference>
<reference evidence="10 11" key="1">
    <citation type="journal article" date="2007" name="Proc. Natl. Acad. Sci. U.S.A.">
        <title>The tiny eukaryote Ostreococcus provides genomic insights into the paradox of plankton speciation.</title>
        <authorList>
            <person name="Palenik B."/>
            <person name="Grimwood J."/>
            <person name="Aerts A."/>
            <person name="Rouze P."/>
            <person name="Salamov A."/>
            <person name="Putnam N."/>
            <person name="Dupont C."/>
            <person name="Jorgensen R."/>
            <person name="Derelle E."/>
            <person name="Rombauts S."/>
            <person name="Zhou K."/>
            <person name="Otillar R."/>
            <person name="Merchant S.S."/>
            <person name="Podell S."/>
            <person name="Gaasterland T."/>
            <person name="Napoli C."/>
            <person name="Gendler K."/>
            <person name="Manuell A."/>
            <person name="Tai V."/>
            <person name="Vallon O."/>
            <person name="Piganeau G."/>
            <person name="Jancek S."/>
            <person name="Heijde M."/>
            <person name="Jabbari K."/>
            <person name="Bowler C."/>
            <person name="Lohr M."/>
            <person name="Robbens S."/>
            <person name="Werner G."/>
            <person name="Dubchak I."/>
            <person name="Pazour G.J."/>
            <person name="Ren Q."/>
            <person name="Paulsen I."/>
            <person name="Delwiche C."/>
            <person name="Schmutz J."/>
            <person name="Rokhsar D."/>
            <person name="Van de Peer Y."/>
            <person name="Moreau H."/>
            <person name="Grigoriev I.V."/>
        </authorList>
    </citation>
    <scope>NUCLEOTIDE SEQUENCE [LARGE SCALE GENOMIC DNA]</scope>
    <source>
        <strain evidence="10 11">CCE9901</strain>
    </source>
</reference>
<feature type="domain" description="Trigger factor ribosome-binding bacterial" evidence="8">
    <location>
        <begin position="74"/>
        <end position="218"/>
    </location>
</feature>
<dbReference type="Gramene" id="ABO94773">
    <property type="protein sequence ID" value="ABO94773"/>
    <property type="gene ID" value="OSTLU_119685"/>
</dbReference>
<dbReference type="InterPro" id="IPR008881">
    <property type="entry name" value="Trigger_fac_ribosome-bd_bac"/>
</dbReference>
<sequence length="533" mass="58481">MLAATAAPRATPLGTNARSRPKTSNARKSSSRVAERATKGAATTRRARRSVLTRAVSGAETVTTKSGCVVDKEDAGDGAVKLTVRVPEALLQKCYDNVVDGFNDTVTVPGFNASKKGSKASTKIPMQLLINHVGKKEFQSACVEEALQNSLPEAMELVAATALQDSERITTHFMDMFSSFAGVHSAPCEDMKYEVMVEMEPTVAFTGDHKSLSVKVQSPGDDATAQYDADKFWNDALKDQSTLRVVTDRGLVSGDAAVVDIDAVRVNDDGTDGAALQGMQQKAFQLDTDGGNIKLPGLLENIVGMEVGDKKSFEIVFPGDWPQEYVRNVKAKFTVTVSELFGREFPKETDALAEKIFPGSTSIADAKAKILDSITAKYEYDLERAIDEACVDALADICDVKIPKSLIEEQGRNMYSEQLLAMQVKQKLAPKQLEQLASAKMVNEYLTKQKDEIERVCRRTIACEHLAKLENLEVTGEALYEEVEKAKLEFEEFGTEYNENQLYLQAQDALEGKLAFKWLKENCKVEILPASRD</sequence>
<dbReference type="PANTHER" id="PTHR30560">
    <property type="entry name" value="TRIGGER FACTOR CHAPERONE AND PEPTIDYL-PROLYL CIS/TRANS ISOMERASE"/>
    <property type="match status" value="1"/>
</dbReference>
<dbReference type="Proteomes" id="UP000001568">
    <property type="component" value="Chromosome 2"/>
</dbReference>
<evidence type="ECO:0000259" key="8">
    <source>
        <dbReference type="Pfam" id="PF05697"/>
    </source>
</evidence>
<dbReference type="InterPro" id="IPR027304">
    <property type="entry name" value="Trigger_fact/SurA_dom_sf"/>
</dbReference>
<keyword evidence="11" id="KW-1185">Reference proteome</keyword>
<dbReference type="SUPFAM" id="SSF54534">
    <property type="entry name" value="FKBP-like"/>
    <property type="match status" value="1"/>
</dbReference>
<dbReference type="GO" id="GO:0051083">
    <property type="term" value="P:'de novo' cotranslational protein folding"/>
    <property type="evidence" value="ECO:0007669"/>
    <property type="project" value="TreeGrafter"/>
</dbReference>
<gene>
    <name evidence="10" type="primary">Z</name>
    <name evidence="10" type="ORF">OSTLU_119685</name>
</gene>
<evidence type="ECO:0000313" key="11">
    <source>
        <dbReference type="Proteomes" id="UP000001568"/>
    </source>
</evidence>
<evidence type="ECO:0000256" key="7">
    <source>
        <dbReference type="SAM" id="MobiDB-lite"/>
    </source>
</evidence>
<dbReference type="AlphaFoldDB" id="A4RSJ3"/>
<feature type="region of interest" description="Disordered" evidence="7">
    <location>
        <begin position="1"/>
        <end position="55"/>
    </location>
</feature>
<proteinExistence type="inferred from homology"/>
<dbReference type="GO" id="GO:0003729">
    <property type="term" value="F:mRNA binding"/>
    <property type="evidence" value="ECO:0007669"/>
    <property type="project" value="EnsemblPlants"/>
</dbReference>
<dbReference type="STRING" id="436017.A4RSJ3"/>
<dbReference type="EC" id="5.2.1.8" evidence="3"/>
<dbReference type="GO" id="GO:0003755">
    <property type="term" value="F:peptidyl-prolyl cis-trans isomerase activity"/>
    <property type="evidence" value="ECO:0007669"/>
    <property type="project" value="UniProtKB-KW"/>
</dbReference>
<dbReference type="InterPro" id="IPR036611">
    <property type="entry name" value="Trigger_fac_ribosome-bd_sf"/>
</dbReference>
<evidence type="ECO:0000313" key="10">
    <source>
        <dbReference type="EMBL" id="ABO94773.1"/>
    </source>
</evidence>
<dbReference type="InterPro" id="IPR008880">
    <property type="entry name" value="Trigger_fac_C"/>
</dbReference>
<dbReference type="Gene3D" id="3.10.50.40">
    <property type="match status" value="1"/>
</dbReference>
<dbReference type="Gene3D" id="1.10.3120.10">
    <property type="entry name" value="Trigger factor, C-terminal domain"/>
    <property type="match status" value="1"/>
</dbReference>
<dbReference type="InterPro" id="IPR037041">
    <property type="entry name" value="Trigger_fac_C_sf"/>
</dbReference>
<keyword evidence="4" id="KW-0697">Rotamase</keyword>
<protein>
    <recommendedName>
        <fullName evidence="3">peptidylprolyl isomerase</fullName>
        <ecNumber evidence="3">5.2.1.8</ecNumber>
    </recommendedName>
</protein>
<evidence type="ECO:0000256" key="5">
    <source>
        <dbReference type="ARBA" id="ARBA00023186"/>
    </source>
</evidence>
<accession>A4RSJ3</accession>
<dbReference type="Pfam" id="PF05697">
    <property type="entry name" value="Trigger_N"/>
    <property type="match status" value="1"/>
</dbReference>
<evidence type="ECO:0000256" key="1">
    <source>
        <dbReference type="ARBA" id="ARBA00000971"/>
    </source>
</evidence>
<dbReference type="Gene3D" id="3.30.70.1050">
    <property type="entry name" value="Trigger factor ribosome-binding domain"/>
    <property type="match status" value="1"/>
</dbReference>
<evidence type="ECO:0000256" key="4">
    <source>
        <dbReference type="ARBA" id="ARBA00023110"/>
    </source>
</evidence>
<keyword evidence="6" id="KW-0413">Isomerase</keyword>
<dbReference type="HOGENOM" id="CLU_033058_0_0_1"/>
<dbReference type="EMBL" id="CP000582">
    <property type="protein sequence ID" value="ABO94773.1"/>
    <property type="molecule type" value="Genomic_DNA"/>
</dbReference>
<dbReference type="Pfam" id="PF05698">
    <property type="entry name" value="Trigger_C"/>
    <property type="match status" value="1"/>
</dbReference>
<name>A4RSJ3_OSTLU</name>
<organism evidence="10 11">
    <name type="scientific">Ostreococcus lucimarinus (strain CCE9901)</name>
    <dbReference type="NCBI Taxonomy" id="436017"/>
    <lineage>
        <taxon>Eukaryota</taxon>
        <taxon>Viridiplantae</taxon>
        <taxon>Chlorophyta</taxon>
        <taxon>Mamiellophyceae</taxon>
        <taxon>Mamiellales</taxon>
        <taxon>Bathycoccaceae</taxon>
        <taxon>Ostreococcus</taxon>
    </lineage>
</organism>
<dbReference type="SUPFAM" id="SSF102735">
    <property type="entry name" value="Trigger factor ribosome-binding domain"/>
    <property type="match status" value="1"/>
</dbReference>
<dbReference type="KEGG" id="olu:OSTLU_119685"/>
<keyword evidence="5" id="KW-0143">Chaperone</keyword>
<evidence type="ECO:0000256" key="2">
    <source>
        <dbReference type="ARBA" id="ARBA00005464"/>
    </source>
</evidence>
<dbReference type="InterPro" id="IPR005215">
    <property type="entry name" value="Trig_fac"/>
</dbReference>
<dbReference type="GO" id="GO:0015031">
    <property type="term" value="P:protein transport"/>
    <property type="evidence" value="ECO:0007669"/>
    <property type="project" value="InterPro"/>
</dbReference>
<dbReference type="GO" id="GO:0043022">
    <property type="term" value="F:ribosome binding"/>
    <property type="evidence" value="ECO:0007669"/>
    <property type="project" value="TreeGrafter"/>
</dbReference>
<comment type="catalytic activity">
    <reaction evidence="1">
        <text>[protein]-peptidylproline (omega=180) = [protein]-peptidylproline (omega=0)</text>
        <dbReference type="Rhea" id="RHEA:16237"/>
        <dbReference type="Rhea" id="RHEA-COMP:10747"/>
        <dbReference type="Rhea" id="RHEA-COMP:10748"/>
        <dbReference type="ChEBI" id="CHEBI:83833"/>
        <dbReference type="ChEBI" id="CHEBI:83834"/>
        <dbReference type="EC" id="5.2.1.8"/>
    </reaction>
</comment>
<comment type="similarity">
    <text evidence="2">Belongs to the FKBP-type PPIase family. Tig subfamily.</text>
</comment>
<dbReference type="GeneID" id="5000342"/>
<dbReference type="PANTHER" id="PTHR30560:SF3">
    <property type="entry name" value="TRIGGER FACTOR-LIKE PROTEIN TIG, CHLOROPLASTIC"/>
    <property type="match status" value="1"/>
</dbReference>
<evidence type="ECO:0000256" key="6">
    <source>
        <dbReference type="ARBA" id="ARBA00023235"/>
    </source>
</evidence>